<dbReference type="Proteomes" id="UP000002945">
    <property type="component" value="Unassembled WGS sequence"/>
</dbReference>
<gene>
    <name evidence="1" type="ORF">KAOT1_19452</name>
</gene>
<name>A9DP76_9FLAO</name>
<dbReference type="STRING" id="391587.KAOT1_19452"/>
<evidence type="ECO:0000313" key="2">
    <source>
        <dbReference type="Proteomes" id="UP000002945"/>
    </source>
</evidence>
<reference evidence="1 2" key="1">
    <citation type="journal article" date="2011" name="J. Bacteriol.">
        <title>Genome sequence of the algicidal bacterium Kordia algicida OT-1.</title>
        <authorList>
            <person name="Lee H.S."/>
            <person name="Kang S.G."/>
            <person name="Kwon K.K."/>
            <person name="Lee J.H."/>
            <person name="Kim S.J."/>
        </authorList>
    </citation>
    <scope>NUCLEOTIDE SEQUENCE [LARGE SCALE GENOMIC DNA]</scope>
    <source>
        <strain evidence="1 2">OT-1</strain>
    </source>
</reference>
<dbReference type="InterPro" id="IPR029063">
    <property type="entry name" value="SAM-dependent_MTases_sf"/>
</dbReference>
<sequence>MLFSLVFSTLIDIIMNVQITHNTAKNGIEMLFSKPIENELLLFLEKLGFKHAFNNKLKWYADFHPPYVKFANSLESNTDWKSIPLHTSFEPTYDNADNLKFCITEINVKKDDTVIMGEYLIFENYKRVATIIAERFAKETFGHYVDSIVILPRNYKTRAQRLLRKNKVIEVDEKGSFVPFQLSDSLSEIAEEVSKNRVSINLENVSINNEASKFVASGILENETDFQKLLLLEVIDKLASIEIDTNGNCKDIIQNLTTEIEEASAIGIDSIRREKISQIIRLYKDWFNDLDSSCKTSVAITMRPLLNIMNEKLSFNSCAVSLHFETHKIQNVLVPIYVQEVFHNGMIPKEQIATLKPKFPYLFETNNLTFDKLSAFQLFELSQLEDHIENGINISRIRLNNYWQDNSSKIFKEIDYPIDKQYPYVSLSHGYIHVYTLEEILVKDNKLCNWLHLLQNYRPIADLSFGIDIINKKINKLSEQLTELKKGESLINMPYQENVSERKAIEKDIASLFSSKQVIERFIEQSLTKQLHEDNFVDSDNEYAKLDVPEFNRDSFVAGISLIYSKHKKPTEAQIEDFSKKFHVLNDEVLQESIELSAIAFFRNGYNHLREEFLVGAMSHFWRNLQYERSFASDKEQYEHSHILPLPIAMMIGKYIQSSKITSIYDPTAGSGHLLVGLETKKVHANEVSELKRTSLDFLRFKNITSYNPLEPTPKEMHKSFDAVICNPPNMISNITTNQKDDIIDKYIENKHFLNHYLRQKAYIIALALLNLKNDGKAVIVLDGHIIFDEEGRIKYYRGFLNWLYKYYCVRDIINLDSFILSKDTTKTQKKMLVLIEGRKENPRYDTPTKENQPHLANVVGSLDKLWERFKTNQIPMIDIIIKQLKIANKQYEK</sequence>
<dbReference type="EMBL" id="ABIB01000002">
    <property type="protein sequence ID" value="EDP97371.1"/>
    <property type="molecule type" value="Genomic_DNA"/>
</dbReference>
<dbReference type="eggNOG" id="COG0286">
    <property type="taxonomic scope" value="Bacteria"/>
</dbReference>
<dbReference type="PRINTS" id="PR00507">
    <property type="entry name" value="N12N6MTFRASE"/>
</dbReference>
<dbReference type="RefSeq" id="WP_007096421.1">
    <property type="nucleotide sequence ID" value="NZ_CP142125.1"/>
</dbReference>
<dbReference type="HOGENOM" id="CLU_003673_0_0_10"/>
<evidence type="ECO:0000313" key="1">
    <source>
        <dbReference type="EMBL" id="EDP97371.1"/>
    </source>
</evidence>
<proteinExistence type="predicted"/>
<dbReference type="SUPFAM" id="SSF53335">
    <property type="entry name" value="S-adenosyl-L-methionine-dependent methyltransferases"/>
    <property type="match status" value="1"/>
</dbReference>
<accession>A9DP76</accession>
<comment type="caution">
    <text evidence="1">The sequence shown here is derived from an EMBL/GenBank/DDBJ whole genome shotgun (WGS) entry which is preliminary data.</text>
</comment>
<keyword evidence="2" id="KW-1185">Reference proteome</keyword>
<protein>
    <submittedName>
        <fullName evidence="1">Uncharacterized protein</fullName>
    </submittedName>
</protein>
<organism evidence="1 2">
    <name type="scientific">Kordia algicida OT-1</name>
    <dbReference type="NCBI Taxonomy" id="391587"/>
    <lineage>
        <taxon>Bacteria</taxon>
        <taxon>Pseudomonadati</taxon>
        <taxon>Bacteroidota</taxon>
        <taxon>Flavobacteriia</taxon>
        <taxon>Flavobacteriales</taxon>
        <taxon>Flavobacteriaceae</taxon>
        <taxon>Kordia</taxon>
    </lineage>
</organism>
<dbReference type="Gene3D" id="3.40.50.150">
    <property type="entry name" value="Vaccinia Virus protein VP39"/>
    <property type="match status" value="1"/>
</dbReference>
<dbReference type="AlphaFoldDB" id="A9DP76"/>